<evidence type="ECO:0000256" key="2">
    <source>
        <dbReference type="ARBA" id="ARBA00022722"/>
    </source>
</evidence>
<keyword evidence="5 6" id="KW-0460">Magnesium</keyword>
<dbReference type="EMBL" id="JBHUOG010000001">
    <property type="protein sequence ID" value="MFD2793317.1"/>
    <property type="molecule type" value="Genomic_DNA"/>
</dbReference>
<evidence type="ECO:0000313" key="9">
    <source>
        <dbReference type="Proteomes" id="UP001597479"/>
    </source>
</evidence>
<dbReference type="InterPro" id="IPR029060">
    <property type="entry name" value="PIN-like_dom_sf"/>
</dbReference>
<feature type="binding site" evidence="6">
    <location>
        <position position="107"/>
    </location>
    <ligand>
        <name>Mg(2+)</name>
        <dbReference type="ChEBI" id="CHEBI:18420"/>
    </ligand>
</feature>
<keyword evidence="2 6" id="KW-0540">Nuclease</keyword>
<gene>
    <name evidence="6" type="primary">vapC</name>
    <name evidence="8" type="ORF">ACFS27_07120</name>
</gene>
<evidence type="ECO:0000259" key="7">
    <source>
        <dbReference type="Pfam" id="PF01850"/>
    </source>
</evidence>
<comment type="cofactor">
    <cofactor evidence="6">
        <name>Mg(2+)</name>
        <dbReference type="ChEBI" id="CHEBI:18420"/>
    </cofactor>
</comment>
<evidence type="ECO:0000256" key="6">
    <source>
        <dbReference type="HAMAP-Rule" id="MF_00265"/>
    </source>
</evidence>
<dbReference type="RefSeq" id="WP_377181382.1">
    <property type="nucleotide sequence ID" value="NZ_JBHUOG010000001.1"/>
</dbReference>
<name>A0ABW5VNR4_9MICO</name>
<dbReference type="HAMAP" id="MF_00265">
    <property type="entry name" value="VapC_Nob1"/>
    <property type="match status" value="1"/>
</dbReference>
<comment type="caution">
    <text evidence="8">The sequence shown here is derived from an EMBL/GenBank/DDBJ whole genome shotgun (WGS) entry which is preliminary data.</text>
</comment>
<evidence type="ECO:0000256" key="3">
    <source>
        <dbReference type="ARBA" id="ARBA00022723"/>
    </source>
</evidence>
<keyword evidence="6" id="KW-0800">Toxin</keyword>
<evidence type="ECO:0000256" key="1">
    <source>
        <dbReference type="ARBA" id="ARBA00022649"/>
    </source>
</evidence>
<keyword evidence="3 6" id="KW-0479">Metal-binding</keyword>
<dbReference type="InterPro" id="IPR022907">
    <property type="entry name" value="VapC_family"/>
</dbReference>
<dbReference type="Gene3D" id="3.40.50.1010">
    <property type="entry name" value="5'-nuclease"/>
    <property type="match status" value="1"/>
</dbReference>
<sequence>MIVVADTGGIVAAMDPGEPQHDQFRETLESARTAIVTPLVIAEVHYLLSAAGEHLAASDFLENVTDGFFDVADPRPEDYGTARALIKKYEGRMERKRRKPGSLDLADAMNVVVAGSLGTNLVVATDQDYRVVRPLSGHDHFAILPADAESDRAVDVGGSA</sequence>
<organism evidence="8 9">
    <name type="scientific">Promicromonospora vindobonensis</name>
    <dbReference type="NCBI Taxonomy" id="195748"/>
    <lineage>
        <taxon>Bacteria</taxon>
        <taxon>Bacillati</taxon>
        <taxon>Actinomycetota</taxon>
        <taxon>Actinomycetes</taxon>
        <taxon>Micrococcales</taxon>
        <taxon>Promicromonosporaceae</taxon>
        <taxon>Promicromonospora</taxon>
    </lineage>
</organism>
<dbReference type="EC" id="3.1.-.-" evidence="6"/>
<dbReference type="SUPFAM" id="SSF88723">
    <property type="entry name" value="PIN domain-like"/>
    <property type="match status" value="1"/>
</dbReference>
<evidence type="ECO:0000256" key="4">
    <source>
        <dbReference type="ARBA" id="ARBA00022801"/>
    </source>
</evidence>
<feature type="domain" description="PIN" evidence="7">
    <location>
        <begin position="4"/>
        <end position="132"/>
    </location>
</feature>
<comment type="similarity">
    <text evidence="6">Belongs to the PINc/VapC protein family.</text>
</comment>
<comment type="function">
    <text evidence="6">Toxic component of a toxin-antitoxin (TA) system. An RNase.</text>
</comment>
<keyword evidence="4 6" id="KW-0378">Hydrolase</keyword>
<dbReference type="Proteomes" id="UP001597479">
    <property type="component" value="Unassembled WGS sequence"/>
</dbReference>
<evidence type="ECO:0000256" key="5">
    <source>
        <dbReference type="ARBA" id="ARBA00022842"/>
    </source>
</evidence>
<keyword evidence="9" id="KW-1185">Reference proteome</keyword>
<keyword evidence="1 6" id="KW-1277">Toxin-antitoxin system</keyword>
<evidence type="ECO:0000313" key="8">
    <source>
        <dbReference type="EMBL" id="MFD2793317.1"/>
    </source>
</evidence>
<dbReference type="InterPro" id="IPR002716">
    <property type="entry name" value="PIN_dom"/>
</dbReference>
<accession>A0ABW5VNR4</accession>
<feature type="binding site" evidence="6">
    <location>
        <position position="6"/>
    </location>
    <ligand>
        <name>Mg(2+)</name>
        <dbReference type="ChEBI" id="CHEBI:18420"/>
    </ligand>
</feature>
<reference evidence="9" key="1">
    <citation type="journal article" date="2019" name="Int. J. Syst. Evol. Microbiol.">
        <title>The Global Catalogue of Microorganisms (GCM) 10K type strain sequencing project: providing services to taxonomists for standard genome sequencing and annotation.</title>
        <authorList>
            <consortium name="The Broad Institute Genomics Platform"/>
            <consortium name="The Broad Institute Genome Sequencing Center for Infectious Disease"/>
            <person name="Wu L."/>
            <person name="Ma J."/>
        </authorList>
    </citation>
    <scope>NUCLEOTIDE SEQUENCE [LARGE SCALE GENOMIC DNA]</scope>
    <source>
        <strain evidence="9">CCM 7044</strain>
    </source>
</reference>
<dbReference type="Pfam" id="PF01850">
    <property type="entry name" value="PIN"/>
    <property type="match status" value="1"/>
</dbReference>
<protein>
    <recommendedName>
        <fullName evidence="6">Ribonuclease VapC</fullName>
        <shortName evidence="6">RNase VapC</shortName>
        <ecNumber evidence="6">3.1.-.-</ecNumber>
    </recommendedName>
    <alternativeName>
        <fullName evidence="6">Toxin VapC</fullName>
    </alternativeName>
</protein>
<proteinExistence type="inferred from homology"/>